<comment type="caution">
    <text evidence="1">The sequence shown here is derived from an EMBL/GenBank/DDBJ whole genome shotgun (WGS) entry which is preliminary data.</text>
</comment>
<dbReference type="AlphaFoldDB" id="X0YFN8"/>
<reference evidence="1" key="1">
    <citation type="journal article" date="2014" name="Front. Microbiol.">
        <title>High frequency of phylogenetically diverse reductive dehalogenase-homologous genes in deep subseafloor sedimentary metagenomes.</title>
        <authorList>
            <person name="Kawai M."/>
            <person name="Futagami T."/>
            <person name="Toyoda A."/>
            <person name="Takaki Y."/>
            <person name="Nishi S."/>
            <person name="Hori S."/>
            <person name="Arai W."/>
            <person name="Tsubouchi T."/>
            <person name="Morono Y."/>
            <person name="Uchiyama I."/>
            <person name="Ito T."/>
            <person name="Fujiyama A."/>
            <person name="Inagaki F."/>
            <person name="Takami H."/>
        </authorList>
    </citation>
    <scope>NUCLEOTIDE SEQUENCE</scope>
    <source>
        <strain evidence="1">Expedition CK06-06</strain>
    </source>
</reference>
<sequence>GTGEPDGAEGVDGVVLNPYRVTTMFGGGNFYDSSYNYHNPNIGDFSLVPGPGCKVTLTRCTISYNSTRDWDREYGGISLGHDGGGECYKFDSIVVLNDCKFIGNSTGRDGHGGGQCFYGRCVVEVNDCDYIGNITAIDNQYGWGRDGGGLRCLYETTLSIKDSRFTDNLANGRNASGGGLYWDRDGTHWVQQYYNRFNDSDYGYQLSRFYNDLNMIYWFRSFNSSTVGIDDSYFLRNTA</sequence>
<dbReference type="EMBL" id="BARS01050182">
    <property type="protein sequence ID" value="GAG46012.1"/>
    <property type="molecule type" value="Genomic_DNA"/>
</dbReference>
<evidence type="ECO:0008006" key="2">
    <source>
        <dbReference type="Google" id="ProtNLM"/>
    </source>
</evidence>
<name>X0YFN8_9ZZZZ</name>
<gene>
    <name evidence="1" type="ORF">S01H1_74960</name>
</gene>
<protein>
    <recommendedName>
        <fullName evidence="2">Right handed beta helix domain-containing protein</fullName>
    </recommendedName>
</protein>
<evidence type="ECO:0000313" key="1">
    <source>
        <dbReference type="EMBL" id="GAG46012.1"/>
    </source>
</evidence>
<accession>X0YFN8</accession>
<feature type="non-terminal residue" evidence="1">
    <location>
        <position position="239"/>
    </location>
</feature>
<feature type="non-terminal residue" evidence="1">
    <location>
        <position position="1"/>
    </location>
</feature>
<organism evidence="1">
    <name type="scientific">marine sediment metagenome</name>
    <dbReference type="NCBI Taxonomy" id="412755"/>
    <lineage>
        <taxon>unclassified sequences</taxon>
        <taxon>metagenomes</taxon>
        <taxon>ecological metagenomes</taxon>
    </lineage>
</organism>
<proteinExistence type="predicted"/>